<evidence type="ECO:0000256" key="7">
    <source>
        <dbReference type="ARBA" id="ARBA00022967"/>
    </source>
</evidence>
<dbReference type="PROSITE" id="PS00211">
    <property type="entry name" value="ABC_TRANSPORTER_1"/>
    <property type="match status" value="1"/>
</dbReference>
<dbReference type="InterPro" id="IPR003439">
    <property type="entry name" value="ABC_transporter-like_ATP-bd"/>
</dbReference>
<evidence type="ECO:0000256" key="8">
    <source>
        <dbReference type="ARBA" id="ARBA00023136"/>
    </source>
</evidence>
<comment type="subcellular location">
    <subcellularLocation>
        <location evidence="1">Cell membrane</location>
        <topology evidence="1">Peripheral membrane protein</topology>
    </subcellularLocation>
</comment>
<keyword evidence="5" id="KW-0547">Nucleotide-binding</keyword>
<evidence type="ECO:0000256" key="2">
    <source>
        <dbReference type="ARBA" id="ARBA00005417"/>
    </source>
</evidence>
<sequence length="306" mass="34996">MLEKNISLKKNALEHNISPENAIEIFNLSCSFKDKRVLHSLSCQLKKGKVYGVVGPSGAGKSVFCEHLNGLQRSETANIYYSCGEKVLFFQNKLKNYKKIRREVGMVFQLPDYQLFKETVLQDITFGPKILFNIPPSEMPEWERKAREILEELSFPLELINSSPFKLSGGQKRKVTLAGILILEPKVIVFDEPILGLDPQSVNQVIELVNQLNKKGVTIVISSNNMDFILETTDNILFLEDEKLKRNEPTFNFFKDCPDSLIKPKVIQFIENLVRENKKFEGLWSYKPRNIPELALSISNVVQRSS</sequence>
<dbReference type="PANTHER" id="PTHR43553:SF27">
    <property type="entry name" value="ENERGY-COUPLING FACTOR TRANSPORTER ATP-BINDING PROTEIN ECFA2"/>
    <property type="match status" value="1"/>
</dbReference>
<keyword evidence="3" id="KW-0813">Transport</keyword>
<accession>F0QR15</accession>
<dbReference type="SMART" id="SM00382">
    <property type="entry name" value="AAA"/>
    <property type="match status" value="1"/>
</dbReference>
<evidence type="ECO:0000256" key="6">
    <source>
        <dbReference type="ARBA" id="ARBA00022840"/>
    </source>
</evidence>
<dbReference type="EMBL" id="CP002525">
    <property type="protein sequence ID" value="ADX97935.1"/>
    <property type="molecule type" value="Genomic_DNA"/>
</dbReference>
<reference evidence="10 11" key="1">
    <citation type="journal article" date="2011" name="J. Bacteriol.">
        <title>Complete genome sequences of two hemotropic Mycoplasmas, Mycoplasma haemofelis strain Ohio2 and Mycoplasma suis strain Illinois.</title>
        <authorList>
            <person name="Messick J.B."/>
            <person name="Santos A.P."/>
            <person name="Guimaraes A.M."/>
        </authorList>
    </citation>
    <scope>NUCLEOTIDE SEQUENCE [LARGE SCALE GENOMIC DNA]</scope>
    <source>
        <strain evidence="10 11">Illinois</strain>
    </source>
</reference>
<dbReference type="PROSITE" id="PS50893">
    <property type="entry name" value="ABC_TRANSPORTER_2"/>
    <property type="match status" value="1"/>
</dbReference>
<feature type="domain" description="ABC transporter" evidence="9">
    <location>
        <begin position="23"/>
        <end position="266"/>
    </location>
</feature>
<dbReference type="InterPro" id="IPR003593">
    <property type="entry name" value="AAA+_ATPase"/>
</dbReference>
<evidence type="ECO:0000256" key="1">
    <source>
        <dbReference type="ARBA" id="ARBA00004202"/>
    </source>
</evidence>
<dbReference type="STRING" id="768700.MSU_0398"/>
<dbReference type="GO" id="GO:0005524">
    <property type="term" value="F:ATP binding"/>
    <property type="evidence" value="ECO:0007669"/>
    <property type="project" value="UniProtKB-KW"/>
</dbReference>
<evidence type="ECO:0000256" key="4">
    <source>
        <dbReference type="ARBA" id="ARBA00022475"/>
    </source>
</evidence>
<evidence type="ECO:0000313" key="11">
    <source>
        <dbReference type="Proteomes" id="UP000007484"/>
    </source>
</evidence>
<keyword evidence="6 10" id="KW-0067">ATP-binding</keyword>
<proteinExistence type="inferred from homology"/>
<keyword evidence="11" id="KW-1185">Reference proteome</keyword>
<protein>
    <submittedName>
        <fullName evidence="10">Cobalt transporter ATP-binding protein CbiO</fullName>
    </submittedName>
</protein>
<dbReference type="CDD" id="cd03225">
    <property type="entry name" value="ABC_cobalt_CbiO_domain1"/>
    <property type="match status" value="1"/>
</dbReference>
<name>F0QR15_MYCSL</name>
<comment type="similarity">
    <text evidence="2">Belongs to the ABC transporter superfamily.</text>
</comment>
<dbReference type="Gene3D" id="3.40.50.300">
    <property type="entry name" value="P-loop containing nucleotide triphosphate hydrolases"/>
    <property type="match status" value="1"/>
</dbReference>
<dbReference type="RefSeq" id="WP_013609838.1">
    <property type="nucleotide sequence ID" value="NC_015155.1"/>
</dbReference>
<dbReference type="SUPFAM" id="SSF52540">
    <property type="entry name" value="P-loop containing nucleoside triphosphate hydrolases"/>
    <property type="match status" value="1"/>
</dbReference>
<evidence type="ECO:0000256" key="3">
    <source>
        <dbReference type="ARBA" id="ARBA00022448"/>
    </source>
</evidence>
<keyword evidence="7" id="KW-1278">Translocase</keyword>
<dbReference type="Proteomes" id="UP000007484">
    <property type="component" value="Chromosome"/>
</dbReference>
<gene>
    <name evidence="10" type="ordered locus">MSU_0398</name>
</gene>
<dbReference type="PANTHER" id="PTHR43553">
    <property type="entry name" value="HEAVY METAL TRANSPORTER"/>
    <property type="match status" value="1"/>
</dbReference>
<dbReference type="GO" id="GO:0042626">
    <property type="term" value="F:ATPase-coupled transmembrane transporter activity"/>
    <property type="evidence" value="ECO:0007669"/>
    <property type="project" value="TreeGrafter"/>
</dbReference>
<evidence type="ECO:0000256" key="5">
    <source>
        <dbReference type="ARBA" id="ARBA00022741"/>
    </source>
</evidence>
<dbReference type="GO" id="GO:0016887">
    <property type="term" value="F:ATP hydrolysis activity"/>
    <property type="evidence" value="ECO:0007669"/>
    <property type="project" value="InterPro"/>
</dbReference>
<dbReference type="AlphaFoldDB" id="F0QR15"/>
<keyword evidence="4" id="KW-1003">Cell membrane</keyword>
<organism evidence="10 11">
    <name type="scientific">Mycoplasma suis (strain Illinois)</name>
    <dbReference type="NCBI Taxonomy" id="768700"/>
    <lineage>
        <taxon>Bacteria</taxon>
        <taxon>Bacillati</taxon>
        <taxon>Mycoplasmatota</taxon>
        <taxon>Mollicutes</taxon>
        <taxon>Mycoplasmataceae</taxon>
        <taxon>Mycoplasma</taxon>
    </lineage>
</organism>
<dbReference type="InterPro" id="IPR015856">
    <property type="entry name" value="ABC_transpr_CbiO/EcfA_su"/>
</dbReference>
<evidence type="ECO:0000259" key="9">
    <source>
        <dbReference type="PROSITE" id="PS50893"/>
    </source>
</evidence>
<keyword evidence="8" id="KW-0472">Membrane</keyword>
<evidence type="ECO:0000313" key="10">
    <source>
        <dbReference type="EMBL" id="ADX97935.1"/>
    </source>
</evidence>
<dbReference type="InterPro" id="IPR027417">
    <property type="entry name" value="P-loop_NTPase"/>
</dbReference>
<dbReference type="GO" id="GO:0043190">
    <property type="term" value="C:ATP-binding cassette (ABC) transporter complex"/>
    <property type="evidence" value="ECO:0007669"/>
    <property type="project" value="TreeGrafter"/>
</dbReference>
<dbReference type="InterPro" id="IPR050095">
    <property type="entry name" value="ECF_ABC_transporter_ATP-bd"/>
</dbReference>
<dbReference type="Pfam" id="PF00005">
    <property type="entry name" value="ABC_tran"/>
    <property type="match status" value="1"/>
</dbReference>
<dbReference type="HOGENOM" id="CLU_000604_1_22_14"/>
<dbReference type="KEGG" id="mss:MSU_0398"/>
<dbReference type="InterPro" id="IPR017871">
    <property type="entry name" value="ABC_transporter-like_CS"/>
</dbReference>